<dbReference type="Proteomes" id="UP000323824">
    <property type="component" value="Plasmid pSpe"/>
</dbReference>
<reference evidence="1 2" key="1">
    <citation type="submission" date="2019-02" db="EMBL/GenBank/DDBJ databases">
        <authorList>
            <person name="Fomenkov A."/>
            <person name="Dubinina G."/>
            <person name="Grabovich M."/>
            <person name="Vincze T."/>
            <person name="Roberts R.J."/>
        </authorList>
    </citation>
    <scope>NUCLEOTIDE SEQUENCE [LARGE SCALE GENOMIC DNA]</scope>
    <source>
        <strain evidence="1 2">P</strain>
        <plasmid evidence="2">pspe</plasmid>
    </source>
</reference>
<reference evidence="1 2" key="2">
    <citation type="submission" date="2019-09" db="EMBL/GenBank/DDBJ databases">
        <title>Complete Genome Sequence and Methylome Analysis of free living Spirochaetas.</title>
        <authorList>
            <person name="Leshcheva N."/>
            <person name="Mikheeva N."/>
        </authorList>
    </citation>
    <scope>NUCLEOTIDE SEQUENCE [LARGE SCALE GENOMIC DNA]</scope>
    <source>
        <strain evidence="1 2">P</strain>
        <plasmid evidence="2">pspe</plasmid>
    </source>
</reference>
<keyword evidence="1" id="KW-0614">Plasmid</keyword>
<dbReference type="EMBL" id="CP035808">
    <property type="protein sequence ID" value="QEN06425.1"/>
    <property type="molecule type" value="Genomic_DNA"/>
</dbReference>
<dbReference type="InterPro" id="IPR027417">
    <property type="entry name" value="P-loop_NTPase"/>
</dbReference>
<keyword evidence="2" id="KW-1185">Reference proteome</keyword>
<dbReference type="OrthoDB" id="9781481at2"/>
<gene>
    <name evidence="1" type="ORF">EW093_17085</name>
</gene>
<dbReference type="KEGG" id="sper:EW093_17085"/>
<protein>
    <recommendedName>
        <fullName evidence="3">ATPase dynein-related AAA domain-containing protein</fullName>
    </recommendedName>
</protein>
<geneLocation type="plasmid" evidence="2">
    <name>pspe</name>
</geneLocation>
<dbReference type="RefSeq" id="WP_149569650.1">
    <property type="nucleotide sequence ID" value="NZ_CP035808.1"/>
</dbReference>
<name>A0A5C1QED5_9SPIO</name>
<evidence type="ECO:0000313" key="2">
    <source>
        <dbReference type="Proteomes" id="UP000323824"/>
    </source>
</evidence>
<dbReference type="AlphaFoldDB" id="A0A5C1QED5"/>
<proteinExistence type="predicted"/>
<accession>A0A5C1QED5</accession>
<dbReference type="Gene3D" id="3.40.50.300">
    <property type="entry name" value="P-loop containing nucleotide triphosphate hydrolases"/>
    <property type="match status" value="1"/>
</dbReference>
<evidence type="ECO:0008006" key="3">
    <source>
        <dbReference type="Google" id="ProtNLM"/>
    </source>
</evidence>
<organism evidence="1 2">
    <name type="scientific">Thiospirochaeta perfilievii</name>
    <dbReference type="NCBI Taxonomy" id="252967"/>
    <lineage>
        <taxon>Bacteria</taxon>
        <taxon>Pseudomonadati</taxon>
        <taxon>Spirochaetota</taxon>
        <taxon>Spirochaetia</taxon>
        <taxon>Spirochaetales</taxon>
        <taxon>Spirochaetaceae</taxon>
        <taxon>Thiospirochaeta</taxon>
    </lineage>
</organism>
<evidence type="ECO:0000313" key="1">
    <source>
        <dbReference type="EMBL" id="QEN06425.1"/>
    </source>
</evidence>
<sequence>MGIQKSDELIPEFNKRGFHYNKDLLFNYFNSLITKPFVILTGISGSGKSKIAEIFSEIISTDDEKQYELIPVKPNWRDSKGLFGYHNLIDNSYYVTPLIELFLKALKAPHIPYFLILDEMNIAKTEHYFADYLSLIESRRVEYQKCSTSLYDLKKIFRYEDKITLSEAIILASIDLNSPDEYLEVKKYRENRFVTLWREQFSQQNDDKSWTPQVRSELNQGDGRLAHRVFTGGGHGEYKGLYKRKLKSEISEEDLEIIIHLEKIYIEATNNNIITQDNMVLHNNEKCLSSNGTICPEENCPYKKNRKYECTKLYTKENNHCFVPPELPIPLNIFTIGTVNVDETTYMFSPKVLDRSNVIEFNEIDFNGLYNISDKNKEYLQTNNKSIIDDNFFFDNNSYIPQLKITMPSNTEVNKLIADENKCFDDIIKVFIALKKYNMHFGYRVINEISGYICNVCKNTSYEKKAVIALDYQILQKILPKFYGTYDKIWGPLVEILSCCMKKIINLDPNSDGDKIIAALNNSSNSEINNWEIETNIAIEIFKYPKTALKILEMLSDLDKVGFATFIK</sequence>
<dbReference type="SUPFAM" id="SSF52540">
    <property type="entry name" value="P-loop containing nucleoside triphosphate hydrolases"/>
    <property type="match status" value="1"/>
</dbReference>